<comment type="caution">
    <text evidence="1">The sequence shown here is derived from an EMBL/GenBank/DDBJ whole genome shotgun (WGS) entry which is preliminary data.</text>
</comment>
<evidence type="ECO:0000313" key="1">
    <source>
        <dbReference type="EMBL" id="GAA5048038.1"/>
    </source>
</evidence>
<accession>A0AAV3UG23</accession>
<dbReference type="InterPro" id="IPR011330">
    <property type="entry name" value="Glyco_hydro/deAcase_b/a-brl"/>
</dbReference>
<organism evidence="1 2">
    <name type="scientific">Haladaptatus pallidirubidus</name>
    <dbReference type="NCBI Taxonomy" id="1008152"/>
    <lineage>
        <taxon>Archaea</taxon>
        <taxon>Methanobacteriati</taxon>
        <taxon>Methanobacteriota</taxon>
        <taxon>Stenosarchaea group</taxon>
        <taxon>Halobacteria</taxon>
        <taxon>Halobacteriales</taxon>
        <taxon>Haladaptataceae</taxon>
        <taxon>Haladaptatus</taxon>
    </lineage>
</organism>
<dbReference type="GO" id="GO:0005975">
    <property type="term" value="P:carbohydrate metabolic process"/>
    <property type="evidence" value="ECO:0007669"/>
    <property type="project" value="InterPro"/>
</dbReference>
<dbReference type="SUPFAM" id="SSF88713">
    <property type="entry name" value="Glycoside hydrolase/deacetylase"/>
    <property type="match status" value="1"/>
</dbReference>
<dbReference type="Gene3D" id="3.20.20.370">
    <property type="entry name" value="Glycoside hydrolase/deacetylase"/>
    <property type="match status" value="1"/>
</dbReference>
<dbReference type="GeneID" id="68612529"/>
<sequence>MDENVENGIFTLAMHPQVIEQPPRTRRLEELIQHMQTQPDVEFADVDTVVTETQGDERDVFEVGGNGNNLGAVSLSEKAYSAPLPSLNYDRGSRVRVR</sequence>
<dbReference type="Proteomes" id="UP001501729">
    <property type="component" value="Unassembled WGS sequence"/>
</dbReference>
<gene>
    <name evidence="1" type="ORF">GCM10025751_19350</name>
</gene>
<keyword evidence="2" id="KW-1185">Reference proteome</keyword>
<reference evidence="1 2" key="1">
    <citation type="journal article" date="2019" name="Int. J. Syst. Evol. Microbiol.">
        <title>The Global Catalogue of Microorganisms (GCM) 10K type strain sequencing project: providing services to taxonomists for standard genome sequencing and annotation.</title>
        <authorList>
            <consortium name="The Broad Institute Genomics Platform"/>
            <consortium name="The Broad Institute Genome Sequencing Center for Infectious Disease"/>
            <person name="Wu L."/>
            <person name="Ma J."/>
        </authorList>
    </citation>
    <scope>NUCLEOTIDE SEQUENCE [LARGE SCALE GENOMIC DNA]</scope>
    <source>
        <strain evidence="1 2">JCM 17504</strain>
    </source>
</reference>
<protein>
    <submittedName>
        <fullName evidence="1">Uncharacterized protein</fullName>
    </submittedName>
</protein>
<evidence type="ECO:0000313" key="2">
    <source>
        <dbReference type="Proteomes" id="UP001501729"/>
    </source>
</evidence>
<dbReference type="RefSeq" id="WP_227776688.1">
    <property type="nucleotide sequence ID" value="NZ_BAABKX010000001.1"/>
</dbReference>
<name>A0AAV3UG23_9EURY</name>
<dbReference type="AlphaFoldDB" id="A0AAV3UG23"/>
<dbReference type="EMBL" id="BAABKX010000001">
    <property type="protein sequence ID" value="GAA5048038.1"/>
    <property type="molecule type" value="Genomic_DNA"/>
</dbReference>
<proteinExistence type="predicted"/>